<reference evidence="3" key="1">
    <citation type="submission" date="2016-11" db="EMBL/GenBank/DDBJ databases">
        <authorList>
            <person name="Varghese N."/>
            <person name="Submissions S."/>
        </authorList>
    </citation>
    <scope>NUCLEOTIDE SEQUENCE [LARGE SCALE GENOMIC DNA]</scope>
    <source>
        <strain evidence="3">YR203</strain>
    </source>
</reference>
<dbReference type="PANTHER" id="PTHR11803">
    <property type="entry name" value="2-IMINOBUTANOATE/2-IMINOPROPANOATE DEAMINASE RIDA"/>
    <property type="match status" value="1"/>
</dbReference>
<dbReference type="GO" id="GO:0019239">
    <property type="term" value="F:deaminase activity"/>
    <property type="evidence" value="ECO:0007669"/>
    <property type="project" value="TreeGrafter"/>
</dbReference>
<protein>
    <submittedName>
        <fullName evidence="2">Enamine deaminase RidA, house cleaning of reactive enamine intermediates, YjgF/YER057c/UK114 family</fullName>
    </submittedName>
</protein>
<dbReference type="SUPFAM" id="SSF55298">
    <property type="entry name" value="YjgF-like"/>
    <property type="match status" value="1"/>
</dbReference>
<dbReference type="EMBL" id="FQVE01000006">
    <property type="protein sequence ID" value="SHG58655.1"/>
    <property type="molecule type" value="Genomic_DNA"/>
</dbReference>
<dbReference type="AlphaFoldDB" id="A0A1M5L129"/>
<evidence type="ECO:0000313" key="3">
    <source>
        <dbReference type="Proteomes" id="UP000184108"/>
    </source>
</evidence>
<evidence type="ECO:0000313" key="2">
    <source>
        <dbReference type="EMBL" id="SHG58655.1"/>
    </source>
</evidence>
<organism evidence="2 3">
    <name type="scientific">Chryseobacterium vrystaatense</name>
    <dbReference type="NCBI Taxonomy" id="307480"/>
    <lineage>
        <taxon>Bacteria</taxon>
        <taxon>Pseudomonadati</taxon>
        <taxon>Bacteroidota</taxon>
        <taxon>Flavobacteriia</taxon>
        <taxon>Flavobacteriales</taxon>
        <taxon>Weeksellaceae</taxon>
        <taxon>Chryseobacterium group</taxon>
        <taxon>Chryseobacterium</taxon>
    </lineage>
</organism>
<dbReference type="PANTHER" id="PTHR11803:SF58">
    <property type="entry name" value="PROTEIN HMF1-RELATED"/>
    <property type="match status" value="1"/>
</dbReference>
<dbReference type="InterPro" id="IPR006175">
    <property type="entry name" value="YjgF/YER057c/UK114"/>
</dbReference>
<name>A0A1M5L129_9FLAO</name>
<dbReference type="Proteomes" id="UP000184108">
    <property type="component" value="Unassembled WGS sequence"/>
</dbReference>
<dbReference type="Pfam" id="PF01042">
    <property type="entry name" value="Ribonuc_L-PSP"/>
    <property type="match status" value="1"/>
</dbReference>
<dbReference type="Gene3D" id="3.30.1330.40">
    <property type="entry name" value="RutC-like"/>
    <property type="match status" value="1"/>
</dbReference>
<comment type="similarity">
    <text evidence="1">Belongs to the RutC family.</text>
</comment>
<sequence>MKKILILVFTEIFLSSFGQKKMNSVEYKNSPEVFTIKGLSQSTSIDCGTTTMILLSGQVPLDAAGNLAGHDIETQTRQVFKNIENILKEYGATGKDIVKLGIFMTDISKTPDFRKIRDLYINLQNPPVSSLVEVSRLFRDDVLIEVEATAVIKNK</sequence>
<dbReference type="InterPro" id="IPR035959">
    <property type="entry name" value="RutC-like_sf"/>
</dbReference>
<dbReference type="CDD" id="cd00448">
    <property type="entry name" value="YjgF_YER057c_UK114_family"/>
    <property type="match status" value="1"/>
</dbReference>
<proteinExistence type="inferred from homology"/>
<evidence type="ECO:0000256" key="1">
    <source>
        <dbReference type="ARBA" id="ARBA00010552"/>
    </source>
</evidence>
<gene>
    <name evidence="2" type="ORF">SAMN02787073_4529</name>
</gene>
<dbReference type="RefSeq" id="WP_073175384.1">
    <property type="nucleotide sequence ID" value="NZ_FQVE01000006.1"/>
</dbReference>
<dbReference type="GO" id="GO:0005829">
    <property type="term" value="C:cytosol"/>
    <property type="evidence" value="ECO:0007669"/>
    <property type="project" value="TreeGrafter"/>
</dbReference>
<accession>A0A1M5L129</accession>